<name>A0A1S0U027_LOALO</name>
<dbReference type="InParanoid" id="A0A1S0U027"/>
<sequence>MAEYKESIEEKQSGKTHEKYLKHTQEKYNGSLCDDYVQCRRQVERSIYRCQMLWNSVKQAPLLSTDTLLEMGDRCISRNDDSFNELYKLAIKRDNKLHGCLDMYHDQVDESMNCSIIATNYTHWYRTFAESDNLQSTTSNADCLAQVNMMQFQCAQLRKCCSNFYRCQNETFDARAELRIVLLTAQLMMQHYDCLRQQMMRMT</sequence>
<protein>
    <submittedName>
        <fullName evidence="1">Uncharacterized protein</fullName>
    </submittedName>
</protein>
<accession>A0A1S0U027</accession>
<dbReference type="GeneID" id="9942822"/>
<dbReference type="EMBL" id="JH712116">
    <property type="protein sequence ID" value="EFO23072.2"/>
    <property type="molecule type" value="Genomic_DNA"/>
</dbReference>
<gene>
    <name evidence="1" type="ORF">LOAG_05416</name>
</gene>
<organism evidence="1">
    <name type="scientific">Loa loa</name>
    <name type="common">Eye worm</name>
    <name type="synonym">Filaria loa</name>
    <dbReference type="NCBI Taxonomy" id="7209"/>
    <lineage>
        <taxon>Eukaryota</taxon>
        <taxon>Metazoa</taxon>
        <taxon>Ecdysozoa</taxon>
        <taxon>Nematoda</taxon>
        <taxon>Chromadorea</taxon>
        <taxon>Rhabditida</taxon>
        <taxon>Spirurina</taxon>
        <taxon>Spiruromorpha</taxon>
        <taxon>Filarioidea</taxon>
        <taxon>Onchocercidae</taxon>
        <taxon>Loa</taxon>
    </lineage>
</organism>
<reference evidence="1" key="1">
    <citation type="submission" date="2012-04" db="EMBL/GenBank/DDBJ databases">
        <title>The Genome Sequence of Loa loa.</title>
        <authorList>
            <consortium name="The Broad Institute Genome Sequencing Platform"/>
            <consortium name="Broad Institute Genome Sequencing Center for Infectious Disease"/>
            <person name="Nutman T.B."/>
            <person name="Fink D.L."/>
            <person name="Russ C."/>
            <person name="Young S."/>
            <person name="Zeng Q."/>
            <person name="Gargeya S."/>
            <person name="Alvarado L."/>
            <person name="Berlin A."/>
            <person name="Chapman S.B."/>
            <person name="Chen Z."/>
            <person name="Freedman E."/>
            <person name="Gellesch M."/>
            <person name="Goldberg J."/>
            <person name="Griggs A."/>
            <person name="Gujja S."/>
            <person name="Heilman E.R."/>
            <person name="Heiman D."/>
            <person name="Howarth C."/>
            <person name="Mehta T."/>
            <person name="Neiman D."/>
            <person name="Pearson M."/>
            <person name="Roberts A."/>
            <person name="Saif S."/>
            <person name="Shea T."/>
            <person name="Shenoy N."/>
            <person name="Sisk P."/>
            <person name="Stolte C."/>
            <person name="Sykes S."/>
            <person name="White J."/>
            <person name="Yandava C."/>
            <person name="Haas B."/>
            <person name="Henn M.R."/>
            <person name="Nusbaum C."/>
            <person name="Birren B."/>
        </authorList>
    </citation>
    <scope>NUCLEOTIDE SEQUENCE [LARGE SCALE GENOMIC DNA]</scope>
</reference>
<dbReference type="CTD" id="9942822"/>
<evidence type="ECO:0000313" key="1">
    <source>
        <dbReference type="EMBL" id="EFO23072.2"/>
    </source>
</evidence>
<dbReference type="KEGG" id="loa:LOAG_05416"/>
<dbReference type="OrthoDB" id="5794013at2759"/>
<proteinExistence type="predicted"/>
<dbReference type="RefSeq" id="XP_020302861.1">
    <property type="nucleotide sequence ID" value="XM_020446843.1"/>
</dbReference>
<dbReference type="OMA" id="FYRCQNE"/>
<dbReference type="AlphaFoldDB" id="A0A1S0U027"/>